<evidence type="ECO:0000313" key="6">
    <source>
        <dbReference type="EMBL" id="KZN57680.1"/>
    </source>
</evidence>
<dbReference type="PATRIC" id="fig|1365253.3.peg.626"/>
<dbReference type="OrthoDB" id="9759607at2"/>
<dbReference type="Gene3D" id="3.30.70.270">
    <property type="match status" value="1"/>
</dbReference>
<feature type="transmembrane region" description="Helical" evidence="4">
    <location>
        <begin position="21"/>
        <end position="41"/>
    </location>
</feature>
<dbReference type="RefSeq" id="WP_063375640.1">
    <property type="nucleotide sequence ID" value="NZ_AUXT01000025.1"/>
</dbReference>
<feature type="transmembrane region" description="Helical" evidence="4">
    <location>
        <begin position="47"/>
        <end position="66"/>
    </location>
</feature>
<organism evidence="6 7">
    <name type="scientific">Pseudoalteromonas luteoviolacea NCIMB 1942</name>
    <dbReference type="NCBI Taxonomy" id="1365253"/>
    <lineage>
        <taxon>Bacteria</taxon>
        <taxon>Pseudomonadati</taxon>
        <taxon>Pseudomonadota</taxon>
        <taxon>Gammaproteobacteria</taxon>
        <taxon>Alteromonadales</taxon>
        <taxon>Pseudoalteromonadaceae</taxon>
        <taxon>Pseudoalteromonas</taxon>
    </lineage>
</organism>
<feature type="domain" description="GGDEF" evidence="5">
    <location>
        <begin position="219"/>
        <end position="349"/>
    </location>
</feature>
<name>A0A162ATF8_9GAMM</name>
<dbReference type="InterPro" id="IPR043128">
    <property type="entry name" value="Rev_trsase/Diguanyl_cyclase"/>
</dbReference>
<evidence type="ECO:0000256" key="1">
    <source>
        <dbReference type="ARBA" id="ARBA00001946"/>
    </source>
</evidence>
<evidence type="ECO:0000259" key="5">
    <source>
        <dbReference type="PROSITE" id="PS50887"/>
    </source>
</evidence>
<dbReference type="InterPro" id="IPR050469">
    <property type="entry name" value="Diguanylate_Cyclase"/>
</dbReference>
<comment type="caution">
    <text evidence="6">The sequence shown here is derived from an EMBL/GenBank/DDBJ whole genome shotgun (WGS) entry which is preliminary data.</text>
</comment>
<dbReference type="InterPro" id="IPR029787">
    <property type="entry name" value="Nucleotide_cyclase"/>
</dbReference>
<protein>
    <recommendedName>
        <fullName evidence="2">diguanylate cyclase</fullName>
        <ecNumber evidence="2">2.7.7.65</ecNumber>
    </recommendedName>
</protein>
<evidence type="ECO:0000256" key="4">
    <source>
        <dbReference type="SAM" id="Phobius"/>
    </source>
</evidence>
<dbReference type="PANTHER" id="PTHR45138">
    <property type="entry name" value="REGULATORY COMPONENTS OF SENSORY TRANSDUCTION SYSTEM"/>
    <property type="match status" value="1"/>
</dbReference>
<sequence>MPTSQHYFSKPDAVEQVKNRLFKQLACYCCALHTFLIFFFWYCDVYFLAFINIGSVALWLLGIYYLQQQKSHISLHLFCLEVTLHSILVCATLGMAYGFQYYLWTIASLILLDIRLKLKLASVLALGLVVAFAMLFELFDNVPNTFIFSELAPYIHFINVLICGLPSIYTIGHIREITFSHRYQLATLAAKDPLTSLFNRRYAKELINNAQEDCLATSRQMCVIMADIDHFKAVNDKFGHDAGDEVLIDVALRLSRYALHSDIAVRWGGEEFLLVLINCDLEQAQARAENIRRDIAMHDFYGETLKVTMSFGIAQWHPAIPFSVAVQLADDALYASKAKGRNCTTATAPSQTTNLG</sequence>
<dbReference type="EC" id="2.7.7.65" evidence="2"/>
<dbReference type="CDD" id="cd01949">
    <property type="entry name" value="GGDEF"/>
    <property type="match status" value="1"/>
</dbReference>
<proteinExistence type="predicted"/>
<keyword evidence="4" id="KW-0472">Membrane</keyword>
<feature type="transmembrane region" description="Helical" evidence="4">
    <location>
        <begin position="123"/>
        <end position="139"/>
    </location>
</feature>
<dbReference type="SMART" id="SM00267">
    <property type="entry name" value="GGDEF"/>
    <property type="match status" value="1"/>
</dbReference>
<dbReference type="NCBIfam" id="TIGR00254">
    <property type="entry name" value="GGDEF"/>
    <property type="match status" value="1"/>
</dbReference>
<evidence type="ECO:0000256" key="2">
    <source>
        <dbReference type="ARBA" id="ARBA00012528"/>
    </source>
</evidence>
<reference evidence="6 7" key="1">
    <citation type="submission" date="2013-07" db="EMBL/GenBank/DDBJ databases">
        <title>Comparative Genomic and Metabolomic Analysis of Twelve Strains of Pseudoalteromonas luteoviolacea.</title>
        <authorList>
            <person name="Vynne N.G."/>
            <person name="Mansson M."/>
            <person name="Gram L."/>
        </authorList>
    </citation>
    <scope>NUCLEOTIDE SEQUENCE [LARGE SCALE GENOMIC DNA]</scope>
    <source>
        <strain evidence="6 7">NCIMB 1942</strain>
    </source>
</reference>
<comment type="catalytic activity">
    <reaction evidence="3">
        <text>2 GTP = 3',3'-c-di-GMP + 2 diphosphate</text>
        <dbReference type="Rhea" id="RHEA:24898"/>
        <dbReference type="ChEBI" id="CHEBI:33019"/>
        <dbReference type="ChEBI" id="CHEBI:37565"/>
        <dbReference type="ChEBI" id="CHEBI:58805"/>
        <dbReference type="EC" id="2.7.7.65"/>
    </reaction>
</comment>
<dbReference type="PANTHER" id="PTHR45138:SF9">
    <property type="entry name" value="DIGUANYLATE CYCLASE DGCM-RELATED"/>
    <property type="match status" value="1"/>
</dbReference>
<keyword evidence="4" id="KW-0812">Transmembrane</keyword>
<dbReference type="EMBL" id="AUXT01000025">
    <property type="protein sequence ID" value="KZN57680.1"/>
    <property type="molecule type" value="Genomic_DNA"/>
</dbReference>
<feature type="transmembrane region" description="Helical" evidence="4">
    <location>
        <begin position="151"/>
        <end position="172"/>
    </location>
</feature>
<dbReference type="Proteomes" id="UP000076587">
    <property type="component" value="Unassembled WGS sequence"/>
</dbReference>
<gene>
    <name evidence="6" type="ORF">N482_23440</name>
</gene>
<keyword evidence="4" id="KW-1133">Transmembrane helix</keyword>
<evidence type="ECO:0000256" key="3">
    <source>
        <dbReference type="ARBA" id="ARBA00034247"/>
    </source>
</evidence>
<comment type="cofactor">
    <cofactor evidence="1">
        <name>Mg(2+)</name>
        <dbReference type="ChEBI" id="CHEBI:18420"/>
    </cofactor>
</comment>
<dbReference type="PROSITE" id="PS50887">
    <property type="entry name" value="GGDEF"/>
    <property type="match status" value="1"/>
</dbReference>
<evidence type="ECO:0000313" key="7">
    <source>
        <dbReference type="Proteomes" id="UP000076587"/>
    </source>
</evidence>
<accession>A0A162ATF8</accession>
<feature type="transmembrane region" description="Helical" evidence="4">
    <location>
        <begin position="73"/>
        <end position="95"/>
    </location>
</feature>
<dbReference type="AlphaFoldDB" id="A0A162ATF8"/>
<dbReference type="Pfam" id="PF00990">
    <property type="entry name" value="GGDEF"/>
    <property type="match status" value="1"/>
</dbReference>
<dbReference type="InterPro" id="IPR000160">
    <property type="entry name" value="GGDEF_dom"/>
</dbReference>
<dbReference type="FunFam" id="3.30.70.270:FF:000001">
    <property type="entry name" value="Diguanylate cyclase domain protein"/>
    <property type="match status" value="1"/>
</dbReference>
<dbReference type="GO" id="GO:0052621">
    <property type="term" value="F:diguanylate cyclase activity"/>
    <property type="evidence" value="ECO:0007669"/>
    <property type="project" value="UniProtKB-EC"/>
</dbReference>
<dbReference type="SUPFAM" id="SSF55073">
    <property type="entry name" value="Nucleotide cyclase"/>
    <property type="match status" value="1"/>
</dbReference>